<dbReference type="Gene3D" id="3.30.70.270">
    <property type="match status" value="2"/>
</dbReference>
<dbReference type="InterPro" id="IPR001878">
    <property type="entry name" value="Znf_CCHC"/>
</dbReference>
<dbReference type="Pfam" id="PF03732">
    <property type="entry name" value="Retrotrans_gag"/>
    <property type="match status" value="1"/>
</dbReference>
<keyword evidence="5" id="KW-0862">Zinc</keyword>
<dbReference type="InterPro" id="IPR000477">
    <property type="entry name" value="RT_dom"/>
</dbReference>
<evidence type="ECO:0000256" key="3">
    <source>
        <dbReference type="ARBA" id="ARBA00023125"/>
    </source>
</evidence>
<evidence type="ECO:0000256" key="6">
    <source>
        <dbReference type="SAM" id="MobiDB-lite"/>
    </source>
</evidence>
<keyword evidence="2" id="KW-0064">Aspartyl protease</keyword>
<dbReference type="GO" id="GO:0008270">
    <property type="term" value="F:zinc ion binding"/>
    <property type="evidence" value="ECO:0007669"/>
    <property type="project" value="UniProtKB-KW"/>
</dbReference>
<keyword evidence="1" id="KW-0645">Protease</keyword>
<dbReference type="InterPro" id="IPR036875">
    <property type="entry name" value="Znf_CCHC_sf"/>
</dbReference>
<dbReference type="GO" id="GO:0003677">
    <property type="term" value="F:DNA binding"/>
    <property type="evidence" value="ECO:0007669"/>
    <property type="project" value="UniProtKB-KW"/>
</dbReference>
<dbReference type="GO" id="GO:0004190">
    <property type="term" value="F:aspartic-type endopeptidase activity"/>
    <property type="evidence" value="ECO:0007669"/>
    <property type="project" value="UniProtKB-KW"/>
</dbReference>
<dbReference type="CDD" id="cd01647">
    <property type="entry name" value="RT_LTR"/>
    <property type="match status" value="1"/>
</dbReference>
<comment type="caution">
    <text evidence="9">The sequence shown here is derived from an EMBL/GenBank/DDBJ whole genome shotgun (WGS) entry which is preliminary data.</text>
</comment>
<dbReference type="InterPro" id="IPR043128">
    <property type="entry name" value="Rev_trsase/Diguanyl_cyclase"/>
</dbReference>
<evidence type="ECO:0000256" key="2">
    <source>
        <dbReference type="ARBA" id="ARBA00022750"/>
    </source>
</evidence>
<keyword evidence="5" id="KW-0479">Metal-binding</keyword>
<dbReference type="Pfam" id="PF17919">
    <property type="entry name" value="RT_RNaseH_2"/>
    <property type="match status" value="1"/>
</dbReference>
<evidence type="ECO:0000259" key="8">
    <source>
        <dbReference type="PROSITE" id="PS50878"/>
    </source>
</evidence>
<keyword evidence="4" id="KW-0511">Multifunctional enzyme</keyword>
<feature type="non-terminal residue" evidence="9">
    <location>
        <position position="1128"/>
    </location>
</feature>
<dbReference type="PROSITE" id="PS50158">
    <property type="entry name" value="ZF_CCHC"/>
    <property type="match status" value="1"/>
</dbReference>
<evidence type="ECO:0000256" key="4">
    <source>
        <dbReference type="ARBA" id="ARBA00023268"/>
    </source>
</evidence>
<dbReference type="FunFam" id="3.30.70.270:FF:000020">
    <property type="entry name" value="Transposon Tf2-6 polyprotein-like Protein"/>
    <property type="match status" value="1"/>
</dbReference>
<feature type="compositionally biased region" description="Low complexity" evidence="6">
    <location>
        <begin position="547"/>
        <end position="596"/>
    </location>
</feature>
<dbReference type="Pfam" id="PF08284">
    <property type="entry name" value="RVP_2"/>
    <property type="match status" value="1"/>
</dbReference>
<feature type="region of interest" description="Disordered" evidence="6">
    <location>
        <begin position="500"/>
        <end position="604"/>
    </location>
</feature>
<dbReference type="InterPro" id="IPR050951">
    <property type="entry name" value="Retrovirus_Pol_polyprotein"/>
</dbReference>
<evidence type="ECO:0000313" key="9">
    <source>
        <dbReference type="EMBL" id="KAK1668747.1"/>
    </source>
</evidence>
<feature type="region of interest" description="Disordered" evidence="6">
    <location>
        <begin position="232"/>
        <end position="257"/>
    </location>
</feature>
<gene>
    <name evidence="9" type="ORF">QYE76_056906</name>
</gene>
<feature type="domain" description="CCHC-type" evidence="7">
    <location>
        <begin position="613"/>
        <end position="628"/>
    </location>
</feature>
<dbReference type="InterPro" id="IPR005162">
    <property type="entry name" value="Retrotrans_gag_dom"/>
</dbReference>
<evidence type="ECO:0000256" key="5">
    <source>
        <dbReference type="PROSITE-ProRule" id="PRU00047"/>
    </source>
</evidence>
<organism evidence="9 10">
    <name type="scientific">Lolium multiflorum</name>
    <name type="common">Italian ryegrass</name>
    <name type="synonym">Lolium perenne subsp. multiflorum</name>
    <dbReference type="NCBI Taxonomy" id="4521"/>
    <lineage>
        <taxon>Eukaryota</taxon>
        <taxon>Viridiplantae</taxon>
        <taxon>Streptophyta</taxon>
        <taxon>Embryophyta</taxon>
        <taxon>Tracheophyta</taxon>
        <taxon>Spermatophyta</taxon>
        <taxon>Magnoliopsida</taxon>
        <taxon>Liliopsida</taxon>
        <taxon>Poales</taxon>
        <taxon>Poaceae</taxon>
        <taxon>BOP clade</taxon>
        <taxon>Pooideae</taxon>
        <taxon>Poodae</taxon>
        <taxon>Poeae</taxon>
        <taxon>Poeae Chloroplast Group 2 (Poeae type)</taxon>
        <taxon>Loliodinae</taxon>
        <taxon>Loliinae</taxon>
        <taxon>Lolium</taxon>
    </lineage>
</organism>
<feature type="region of interest" description="Disordered" evidence="6">
    <location>
        <begin position="637"/>
        <end position="658"/>
    </location>
</feature>
<dbReference type="Pfam" id="PF00098">
    <property type="entry name" value="zf-CCHC"/>
    <property type="match status" value="1"/>
</dbReference>
<dbReference type="PROSITE" id="PS50878">
    <property type="entry name" value="RT_POL"/>
    <property type="match status" value="1"/>
</dbReference>
<dbReference type="EMBL" id="JAUUTY010000003">
    <property type="protein sequence ID" value="KAK1668747.1"/>
    <property type="molecule type" value="Genomic_DNA"/>
</dbReference>
<dbReference type="SUPFAM" id="SSF56672">
    <property type="entry name" value="DNA/RNA polymerases"/>
    <property type="match status" value="1"/>
</dbReference>
<dbReference type="PANTHER" id="PTHR37984:SF5">
    <property type="entry name" value="PROTEIN NYNRIN-LIKE"/>
    <property type="match status" value="1"/>
</dbReference>
<dbReference type="PANTHER" id="PTHR37984">
    <property type="entry name" value="PROTEIN CBG26694"/>
    <property type="match status" value="1"/>
</dbReference>
<protein>
    <submittedName>
        <fullName evidence="9">Uncharacterized protein</fullName>
    </submittedName>
</protein>
<dbReference type="InterPro" id="IPR041577">
    <property type="entry name" value="RT_RNaseH_2"/>
</dbReference>
<feature type="compositionally biased region" description="Polar residues" evidence="6">
    <location>
        <begin position="523"/>
        <end position="546"/>
    </location>
</feature>
<evidence type="ECO:0000313" key="10">
    <source>
        <dbReference type="Proteomes" id="UP001231189"/>
    </source>
</evidence>
<feature type="region of interest" description="Disordered" evidence="6">
    <location>
        <begin position="317"/>
        <end position="340"/>
    </location>
</feature>
<accession>A0AAD8T2Z3</accession>
<dbReference type="GO" id="GO:0006508">
    <property type="term" value="P:proteolysis"/>
    <property type="evidence" value="ECO:0007669"/>
    <property type="project" value="UniProtKB-KW"/>
</dbReference>
<dbReference type="Proteomes" id="UP001231189">
    <property type="component" value="Unassembled WGS sequence"/>
</dbReference>
<dbReference type="AlphaFoldDB" id="A0AAD8T2Z3"/>
<keyword evidence="3" id="KW-0238">DNA-binding</keyword>
<name>A0AAD8T2Z3_LOLMU</name>
<dbReference type="InterPro" id="IPR043502">
    <property type="entry name" value="DNA/RNA_pol_sf"/>
</dbReference>
<evidence type="ECO:0000256" key="1">
    <source>
        <dbReference type="ARBA" id="ARBA00022670"/>
    </source>
</evidence>
<sequence>MTVGHHWEAKLMGRGAHTRMEPYVQTETYDLENGGSLVFERDLYLVSERLERPPPKFHGVRIHDTPTGEQQWMITADLKGSSEPPVSERILFSFKACNWPDGLAHALQEGLARVCGQHIAALRGSRFAYFARHDTMGEPMAPSSHPVLMIHVGHLDLMLHETRKDLERTRVHNQHAQMTVAHHAEAIRMLAKDRKLLRLQRAKKDATIRRLREKIRTLEVTVRTQQDQIQEMEEDGEDIQGGDDFLSDDNDFEDDEFTDEEDYAFLEPEEDGIITIDVDIDIEGCDDATTADPDGRQGDRRAERQASLAALQQLANNQQGHGHHDHPGSKLKNFQNTNPPVFSKTEEPLDADDWLQTMENNLEVAGVDENEKVLFATHYLAGPARAWWTSARALNAGQMMTWADFKLKFSKCHVPPGLIKKMRDEFRELKQGRMSVVEYRDRFLTLSRYAPDETDTNEKRKERFLNGLHDEMQTVLVNIPFADLEALVDSSIQMEGKLHQANENRKRRMMNQSGPSNAPRYRPSSSSGFAPRNNKPQNQVSRPGFQNRSGGNPRPGGPHHNSNNPNSYVHHNSNFNRAPPRAPNTNNNNTNTAPRTGSNAIPVGTKDKTTITCYECGVVGHFSNECPKRLAKLAGNTAAPAQQQRRVSTGKKFAPNNPHNRGGRLYHMNAEEAQEAPDVVLGLEVVLGMDWMAKHHGLIDCARKAITMTSSTGITLEHVSEKLPRNFTCNQGVAKPTLDQIRVVCRYADVFPDDLPGMPPDRDIEFIIELIPGTGPIAQRAYSMNPAELRELKKQLDDMLHKGLIRPSSSPWRSPVLFVDKKDGANRLCTDYRKLNDVTIKNKYPLPKIEDLFDQLAGATVFSKIDLRTGYHQLKIRATDIPKTAFTTRYGLYEYNVMSFGLTNAPAYFMNLMNKVFMNFLDKFVVVFIDDILIYSKTEEEHEQHLEIILETLRQHKLYAKFSKCEFWLKEVGFLGHILSAGGIAVDPAKIKTVTEWKAPTTQTEVRAFLGLAGFTADEGFSSIARPMTQLLKKDKKFEWTAKCEESFQQLKNRLTTAPILIMPDITKPFDVYCDASKIGLGCVLMQGGKVISYLSRQLKQHEQNYPTHDLELAAVVLALKVWRHYLM</sequence>
<dbReference type="SUPFAM" id="SSF57756">
    <property type="entry name" value="Retrovirus zinc finger-like domains"/>
    <property type="match status" value="1"/>
</dbReference>
<keyword evidence="2" id="KW-0378">Hydrolase</keyword>
<keyword evidence="5" id="KW-0863">Zinc-finger</keyword>
<feature type="domain" description="Reverse transcriptase" evidence="8">
    <location>
        <begin position="800"/>
        <end position="979"/>
    </location>
</feature>
<dbReference type="Gene3D" id="3.10.10.10">
    <property type="entry name" value="HIV Type 1 Reverse Transcriptase, subunit A, domain 1"/>
    <property type="match status" value="1"/>
</dbReference>
<reference evidence="9" key="1">
    <citation type="submission" date="2023-07" db="EMBL/GenBank/DDBJ databases">
        <title>A chromosome-level genome assembly of Lolium multiflorum.</title>
        <authorList>
            <person name="Chen Y."/>
            <person name="Copetti D."/>
            <person name="Kolliker R."/>
            <person name="Studer B."/>
        </authorList>
    </citation>
    <scope>NUCLEOTIDE SEQUENCE</scope>
    <source>
        <strain evidence="9">02402/16</strain>
        <tissue evidence="9">Leaf</tissue>
    </source>
</reference>
<evidence type="ECO:0000259" key="7">
    <source>
        <dbReference type="PROSITE" id="PS50158"/>
    </source>
</evidence>
<keyword evidence="10" id="KW-1185">Reference proteome</keyword>
<dbReference type="Pfam" id="PF00078">
    <property type="entry name" value="RVT_1"/>
    <property type="match status" value="1"/>
</dbReference>
<dbReference type="SMART" id="SM00343">
    <property type="entry name" value="ZnF_C2HC"/>
    <property type="match status" value="1"/>
</dbReference>
<proteinExistence type="predicted"/>
<dbReference type="Gene3D" id="4.10.60.10">
    <property type="entry name" value="Zinc finger, CCHC-type"/>
    <property type="match status" value="1"/>
</dbReference>